<proteinExistence type="predicted"/>
<dbReference type="GO" id="GO:0019808">
    <property type="term" value="F:polyamine binding"/>
    <property type="evidence" value="ECO:0007669"/>
    <property type="project" value="InterPro"/>
</dbReference>
<gene>
    <name evidence="5" type="primary">potD</name>
    <name evidence="5" type="ORF">MPAN_011200</name>
</gene>
<dbReference type="Proteomes" id="UP000620133">
    <property type="component" value="Chromosome"/>
</dbReference>
<organism evidence="5 6">
    <name type="scientific">Mariniplasma anaerobium</name>
    <dbReference type="NCBI Taxonomy" id="2735436"/>
    <lineage>
        <taxon>Bacteria</taxon>
        <taxon>Bacillati</taxon>
        <taxon>Mycoplasmatota</taxon>
        <taxon>Mollicutes</taxon>
        <taxon>Acholeplasmatales</taxon>
        <taxon>Acholeplasmataceae</taxon>
        <taxon>Mariniplasma</taxon>
    </lineage>
</organism>
<name>A0A7U9TH27_9MOLU</name>
<keyword evidence="4" id="KW-0574">Periplasm</keyword>
<keyword evidence="6" id="KW-1185">Reference proteome</keyword>
<dbReference type="SUPFAM" id="SSF53850">
    <property type="entry name" value="Periplasmic binding protein-like II"/>
    <property type="match status" value="1"/>
</dbReference>
<dbReference type="PROSITE" id="PS51257">
    <property type="entry name" value="PROKAR_LIPOPROTEIN"/>
    <property type="match status" value="1"/>
</dbReference>
<keyword evidence="3" id="KW-0732">Signal</keyword>
<evidence type="ECO:0000256" key="1">
    <source>
        <dbReference type="ARBA" id="ARBA00004418"/>
    </source>
</evidence>
<sequence>MKKILMLGLFILTISLLVGCESGPTLRLYNWGEYIDDELVYEFEDETGIKVKQIAFDSNEVALTQIKSGNQYDLVIPSEYAIEQLIEEDLIEMIDWTKITTFNRDTDLADGLNDILTELSEGAQGYDILDYAIPYFWGNVGILYDTTTVDAADLTGWDVLTNGDYEIAFYNSSRDSFMLALKATGANSINTPTDDEFDTAASWLGNALTSETYVITDEIFDAMLDPARYDLAVSYSGDANYLMSENENLDFFVPEEGTNIWVDAFITPKGANMDYAYQFMNFMLSYDSALRNTEFVGYSSPRKDVFEEVLAVGGSFADYATSYDVRQNDNDEVYRYNESLKLEMDTKWQEILADKGYDDNEGLGTGAIAAIIVIGVLVMSTVVTTIIKKRR</sequence>
<dbReference type="CDD" id="cd13663">
    <property type="entry name" value="PBP2_PotD_PotF_like_2"/>
    <property type="match status" value="1"/>
</dbReference>
<protein>
    <submittedName>
        <fullName evidence="5">Spermidine/putrescine ABC transporter substrate-binding protein</fullName>
    </submittedName>
</protein>
<dbReference type="Pfam" id="PF13416">
    <property type="entry name" value="SBP_bac_8"/>
    <property type="match status" value="1"/>
</dbReference>
<evidence type="ECO:0000313" key="5">
    <source>
        <dbReference type="EMBL" id="BCR36227.1"/>
    </source>
</evidence>
<evidence type="ECO:0000256" key="4">
    <source>
        <dbReference type="ARBA" id="ARBA00022764"/>
    </source>
</evidence>
<dbReference type="PRINTS" id="PR00909">
    <property type="entry name" value="SPERMDNBNDNG"/>
</dbReference>
<evidence type="ECO:0000313" key="6">
    <source>
        <dbReference type="Proteomes" id="UP000620133"/>
    </source>
</evidence>
<dbReference type="PANTHER" id="PTHR30222">
    <property type="entry name" value="SPERMIDINE/PUTRESCINE-BINDING PERIPLASMIC PROTEIN"/>
    <property type="match status" value="1"/>
</dbReference>
<dbReference type="PANTHER" id="PTHR30222:SF17">
    <property type="entry name" value="SPERMIDINE_PUTRESCINE-BINDING PERIPLASMIC PROTEIN"/>
    <property type="match status" value="1"/>
</dbReference>
<dbReference type="GO" id="GO:0042597">
    <property type="term" value="C:periplasmic space"/>
    <property type="evidence" value="ECO:0007669"/>
    <property type="project" value="UniProtKB-SubCell"/>
</dbReference>
<dbReference type="InterPro" id="IPR006059">
    <property type="entry name" value="SBP"/>
</dbReference>
<evidence type="ECO:0000256" key="2">
    <source>
        <dbReference type="ARBA" id="ARBA00022448"/>
    </source>
</evidence>
<dbReference type="GO" id="GO:0015846">
    <property type="term" value="P:polyamine transport"/>
    <property type="evidence" value="ECO:0007669"/>
    <property type="project" value="InterPro"/>
</dbReference>
<dbReference type="Gene3D" id="3.40.190.10">
    <property type="entry name" value="Periplasmic binding protein-like II"/>
    <property type="match status" value="2"/>
</dbReference>
<dbReference type="KEGG" id="manr:MPAN_011200"/>
<reference evidence="5" key="1">
    <citation type="submission" date="2021-01" db="EMBL/GenBank/DDBJ databases">
        <title>Draft genome sequence of Acholeplasmataceae bacterium strain Mahy22.</title>
        <authorList>
            <person name="Watanabe M."/>
            <person name="Kojima H."/>
            <person name="Fukui M."/>
        </authorList>
    </citation>
    <scope>NUCLEOTIDE SEQUENCE</scope>
    <source>
        <strain evidence="5">Mahy22</strain>
    </source>
</reference>
<dbReference type="AlphaFoldDB" id="A0A7U9TH27"/>
<dbReference type="RefSeq" id="WP_176238950.1">
    <property type="nucleotide sequence ID" value="NZ_AP024412.1"/>
</dbReference>
<dbReference type="EMBL" id="AP024412">
    <property type="protein sequence ID" value="BCR36227.1"/>
    <property type="molecule type" value="Genomic_DNA"/>
</dbReference>
<keyword evidence="2" id="KW-0813">Transport</keyword>
<dbReference type="InterPro" id="IPR001188">
    <property type="entry name" value="Sperm_putr-bd"/>
</dbReference>
<evidence type="ECO:0000256" key="3">
    <source>
        <dbReference type="ARBA" id="ARBA00022729"/>
    </source>
</evidence>
<comment type="subcellular location">
    <subcellularLocation>
        <location evidence="1">Periplasm</location>
    </subcellularLocation>
</comment>
<accession>A0A7U9TH27</accession>